<gene>
    <name evidence="2" type="ORF">PR001_g23944</name>
    <name evidence="1" type="ORF">PR002_g25279</name>
    <name evidence="3" type="ORF">PR003_g25338</name>
</gene>
<dbReference type="Proteomes" id="UP000429607">
    <property type="component" value="Unassembled WGS sequence"/>
</dbReference>
<evidence type="ECO:0000313" key="3">
    <source>
        <dbReference type="EMBL" id="KAE9290261.1"/>
    </source>
</evidence>
<sequence>MLVQSLTGKKVPAVLAHIDNQSTIARIVDGRSSEAQKTMNCMFFDVKDAHKRGEIAIKYFPTEIMLADGLTKALGSQRFKLMQGLIGLNEEGQVGEVNQ</sequence>
<dbReference type="Proteomes" id="UP000435112">
    <property type="component" value="Unassembled WGS sequence"/>
</dbReference>
<name>A0A6A3ILU8_9STRA</name>
<comment type="caution">
    <text evidence="2">The sequence shown here is derived from an EMBL/GenBank/DDBJ whole genome shotgun (WGS) entry which is preliminary data.</text>
</comment>
<evidence type="ECO:0000313" key="6">
    <source>
        <dbReference type="Proteomes" id="UP000435112"/>
    </source>
</evidence>
<dbReference type="OrthoDB" id="127986at2759"/>
<evidence type="ECO:0000313" key="4">
    <source>
        <dbReference type="Proteomes" id="UP000429607"/>
    </source>
</evidence>
<organism evidence="2 4">
    <name type="scientific">Phytophthora rubi</name>
    <dbReference type="NCBI Taxonomy" id="129364"/>
    <lineage>
        <taxon>Eukaryota</taxon>
        <taxon>Sar</taxon>
        <taxon>Stramenopiles</taxon>
        <taxon>Oomycota</taxon>
        <taxon>Peronosporomycetes</taxon>
        <taxon>Peronosporales</taxon>
        <taxon>Peronosporaceae</taxon>
        <taxon>Phytophthora</taxon>
    </lineage>
</organism>
<evidence type="ECO:0000313" key="2">
    <source>
        <dbReference type="EMBL" id="KAE8981638.1"/>
    </source>
</evidence>
<accession>A0A6A3ILU8</accession>
<dbReference type="EMBL" id="QXFU01003298">
    <property type="protein sequence ID" value="KAE8976566.1"/>
    <property type="molecule type" value="Genomic_DNA"/>
</dbReference>
<evidence type="ECO:0000313" key="1">
    <source>
        <dbReference type="EMBL" id="KAE8976566.1"/>
    </source>
</evidence>
<evidence type="ECO:0000313" key="5">
    <source>
        <dbReference type="Proteomes" id="UP000434957"/>
    </source>
</evidence>
<dbReference type="EMBL" id="QXFV01002935">
    <property type="protein sequence ID" value="KAE8981638.1"/>
    <property type="molecule type" value="Genomic_DNA"/>
</dbReference>
<proteinExistence type="predicted"/>
<dbReference type="Proteomes" id="UP000434957">
    <property type="component" value="Unassembled WGS sequence"/>
</dbReference>
<reference evidence="4 6" key="1">
    <citation type="submission" date="2018-09" db="EMBL/GenBank/DDBJ databases">
        <title>Genomic investigation of the strawberry pathogen Phytophthora fragariae indicates pathogenicity is determined by transcriptional variation in three key races.</title>
        <authorList>
            <person name="Adams T.M."/>
            <person name="Armitage A.D."/>
            <person name="Sobczyk M.K."/>
            <person name="Bates H.J."/>
            <person name="Dunwell J.M."/>
            <person name="Nellist C.F."/>
            <person name="Harrison R.J."/>
        </authorList>
    </citation>
    <scope>NUCLEOTIDE SEQUENCE [LARGE SCALE GENOMIC DNA]</scope>
    <source>
        <strain evidence="2 4">SCRP249</strain>
        <strain evidence="1 6">SCRP324</strain>
        <strain evidence="3 5">SCRP333</strain>
    </source>
</reference>
<protein>
    <submittedName>
        <fullName evidence="2">Uncharacterized protein</fullName>
    </submittedName>
</protein>
<dbReference type="AlphaFoldDB" id="A0A6A3ILU8"/>
<keyword evidence="5" id="KW-1185">Reference proteome</keyword>
<dbReference type="EMBL" id="QXFT01003020">
    <property type="protein sequence ID" value="KAE9290261.1"/>
    <property type="molecule type" value="Genomic_DNA"/>
</dbReference>